<dbReference type="Proteomes" id="UP001054945">
    <property type="component" value="Unassembled WGS sequence"/>
</dbReference>
<protein>
    <submittedName>
        <fullName evidence="1">Uncharacterized protein</fullName>
    </submittedName>
</protein>
<name>A0AAV4XYK2_CAEEX</name>
<comment type="caution">
    <text evidence="1">The sequence shown here is derived from an EMBL/GenBank/DDBJ whole genome shotgun (WGS) entry which is preliminary data.</text>
</comment>
<reference evidence="1 2" key="1">
    <citation type="submission" date="2021-06" db="EMBL/GenBank/DDBJ databases">
        <title>Caerostris extrusa draft genome.</title>
        <authorList>
            <person name="Kono N."/>
            <person name="Arakawa K."/>
        </authorList>
    </citation>
    <scope>NUCLEOTIDE SEQUENCE [LARGE SCALE GENOMIC DNA]</scope>
</reference>
<proteinExistence type="predicted"/>
<sequence>MRLHFTDICISEANCNGEALALTFTASFGLGIDIREDISARSSSWSGRCIHNLWISGILSEFITARGALPPWISIWGAGLLATVEHGLGQKES</sequence>
<dbReference type="AlphaFoldDB" id="A0AAV4XYK2"/>
<evidence type="ECO:0000313" key="1">
    <source>
        <dbReference type="EMBL" id="GIY99275.1"/>
    </source>
</evidence>
<dbReference type="EMBL" id="BPLR01001027">
    <property type="protein sequence ID" value="GIY99275.1"/>
    <property type="molecule type" value="Genomic_DNA"/>
</dbReference>
<keyword evidence="2" id="KW-1185">Reference proteome</keyword>
<evidence type="ECO:0000313" key="2">
    <source>
        <dbReference type="Proteomes" id="UP001054945"/>
    </source>
</evidence>
<accession>A0AAV4XYK2</accession>
<organism evidence="1 2">
    <name type="scientific">Caerostris extrusa</name>
    <name type="common">Bark spider</name>
    <name type="synonym">Caerostris bankana</name>
    <dbReference type="NCBI Taxonomy" id="172846"/>
    <lineage>
        <taxon>Eukaryota</taxon>
        <taxon>Metazoa</taxon>
        <taxon>Ecdysozoa</taxon>
        <taxon>Arthropoda</taxon>
        <taxon>Chelicerata</taxon>
        <taxon>Arachnida</taxon>
        <taxon>Araneae</taxon>
        <taxon>Araneomorphae</taxon>
        <taxon>Entelegynae</taxon>
        <taxon>Araneoidea</taxon>
        <taxon>Araneidae</taxon>
        <taxon>Caerostris</taxon>
    </lineage>
</organism>
<gene>
    <name evidence="1" type="ORF">CEXT_574431</name>
</gene>